<accession>A0A9J6P7M7</accession>
<keyword evidence="5" id="KW-0472">Membrane</keyword>
<feature type="domain" description="HAMP" evidence="7">
    <location>
        <begin position="205"/>
        <end position="257"/>
    </location>
</feature>
<reference evidence="8" key="1">
    <citation type="journal article" date="2021" name="mSystems">
        <title>Bacteria and Archaea Synergistically Convert Glycine Betaine to Biogenic Methane in the Formosa Cold Seep of the South China Sea.</title>
        <authorList>
            <person name="Li L."/>
            <person name="Zhang W."/>
            <person name="Zhang S."/>
            <person name="Song L."/>
            <person name="Sun Q."/>
            <person name="Zhang H."/>
            <person name="Xiang H."/>
            <person name="Dong X."/>
        </authorList>
    </citation>
    <scope>NUCLEOTIDE SEQUENCE</scope>
    <source>
        <strain evidence="8">ZWT</strain>
    </source>
</reference>
<feature type="transmembrane region" description="Helical" evidence="5">
    <location>
        <begin position="181"/>
        <end position="203"/>
    </location>
</feature>
<dbReference type="PROSITE" id="PS50885">
    <property type="entry name" value="HAMP"/>
    <property type="match status" value="1"/>
</dbReference>
<evidence type="ECO:0000256" key="5">
    <source>
        <dbReference type="SAM" id="Phobius"/>
    </source>
</evidence>
<keyword evidence="5" id="KW-0812">Transmembrane</keyword>
<dbReference type="Proteomes" id="UP001056429">
    <property type="component" value="Unassembled WGS sequence"/>
</dbReference>
<evidence type="ECO:0008006" key="10">
    <source>
        <dbReference type="Google" id="ProtNLM"/>
    </source>
</evidence>
<dbReference type="Pfam" id="PF00672">
    <property type="entry name" value="HAMP"/>
    <property type="match status" value="1"/>
</dbReference>
<comment type="caution">
    <text evidence="8">The sequence shown here is derived from an EMBL/GenBank/DDBJ whole genome shotgun (WGS) entry which is preliminary data.</text>
</comment>
<evidence type="ECO:0000256" key="3">
    <source>
        <dbReference type="PROSITE-ProRule" id="PRU00284"/>
    </source>
</evidence>
<evidence type="ECO:0000313" key="8">
    <source>
        <dbReference type="EMBL" id="MCM1991813.1"/>
    </source>
</evidence>
<dbReference type="RefSeq" id="WP_250860949.1">
    <property type="nucleotide sequence ID" value="NZ_JAGSOJ010000004.1"/>
</dbReference>
<feature type="coiled-coil region" evidence="4">
    <location>
        <begin position="347"/>
        <end position="374"/>
    </location>
</feature>
<keyword evidence="9" id="KW-1185">Reference proteome</keyword>
<dbReference type="AlphaFoldDB" id="A0A9J6P7M7"/>
<name>A0A9J6P7M7_9CLOT</name>
<sequence length="562" mass="62534">MHKTKSFTSKVLRIIILLTTVCMMFFMAFSYFVIRKTVTNQMKNDGTTLINTLKREISRYNIDDLNELQIIFNKTKEQSEGNISYISLSDNNSQILVSDKGVEKKSKENSEDVDEISSATQKSEDVSKIINEEKTSGQMLQTSTGEKVYNISTSLTYESEVIGTLNIGLSLKAMYNQITTALLYILAMGFFIVCAASLIGYFISKSLTKSLNSIMENIDLLSEGDFTVQFKSKRNDQFGKLIDKFNLCIGTLRNTIGNTKSVVIELDEISSTVSSYSEEVSASTENAADKINNISEVIFDQNKITSNMIDTFDEFTITLDGMLVKAKDVSNSNYEIKKTSDLGNNKLEELIESINDVTESFETATNEISSLNENVGKINEVTEVINGVAQQTNLLALNAAIEASRAGEAGRGFSVVAEEIKKLAEQVIESSKSINGLIEAVKKNVYTVTKDSYQISSKVAFQKSNIQETVNSFNNIRVEVDKTINEIDLLSNSLNEISRNKDSIMSDINSVASVSNEITESEREISASVEEQKESIHHFIELSQSIKDMSEKLKDGVYKFKV</sequence>
<evidence type="ECO:0000313" key="9">
    <source>
        <dbReference type="Proteomes" id="UP001056429"/>
    </source>
</evidence>
<organism evidence="8 9">
    <name type="scientific">Oceanirhabdus seepicola</name>
    <dbReference type="NCBI Taxonomy" id="2828781"/>
    <lineage>
        <taxon>Bacteria</taxon>
        <taxon>Bacillati</taxon>
        <taxon>Bacillota</taxon>
        <taxon>Clostridia</taxon>
        <taxon>Eubacteriales</taxon>
        <taxon>Clostridiaceae</taxon>
        <taxon>Oceanirhabdus</taxon>
    </lineage>
</organism>
<reference evidence="8" key="2">
    <citation type="submission" date="2021-04" db="EMBL/GenBank/DDBJ databases">
        <authorList>
            <person name="Dong X."/>
        </authorList>
    </citation>
    <scope>NUCLEOTIDE SEQUENCE</scope>
    <source>
        <strain evidence="8">ZWT</strain>
    </source>
</reference>
<dbReference type="InterPro" id="IPR004089">
    <property type="entry name" value="MCPsignal_dom"/>
</dbReference>
<dbReference type="GO" id="GO:0007165">
    <property type="term" value="P:signal transduction"/>
    <property type="evidence" value="ECO:0007669"/>
    <property type="project" value="UniProtKB-KW"/>
</dbReference>
<dbReference type="Gene3D" id="1.10.287.950">
    <property type="entry name" value="Methyl-accepting chemotaxis protein"/>
    <property type="match status" value="1"/>
</dbReference>
<protein>
    <recommendedName>
        <fullName evidence="10">Methyl-accepting chemotaxis protein</fullName>
    </recommendedName>
</protein>
<gene>
    <name evidence="8" type="ORF">KDK92_18905</name>
</gene>
<dbReference type="GO" id="GO:0016020">
    <property type="term" value="C:membrane"/>
    <property type="evidence" value="ECO:0007669"/>
    <property type="project" value="InterPro"/>
</dbReference>
<dbReference type="PANTHER" id="PTHR32089">
    <property type="entry name" value="METHYL-ACCEPTING CHEMOTAXIS PROTEIN MCPB"/>
    <property type="match status" value="1"/>
</dbReference>
<dbReference type="PANTHER" id="PTHR32089:SF112">
    <property type="entry name" value="LYSOZYME-LIKE PROTEIN-RELATED"/>
    <property type="match status" value="1"/>
</dbReference>
<evidence type="ECO:0000259" key="6">
    <source>
        <dbReference type="PROSITE" id="PS50111"/>
    </source>
</evidence>
<feature type="domain" description="Methyl-accepting transducer" evidence="6">
    <location>
        <begin position="276"/>
        <end position="512"/>
    </location>
</feature>
<evidence type="ECO:0000256" key="1">
    <source>
        <dbReference type="ARBA" id="ARBA00023224"/>
    </source>
</evidence>
<keyword evidence="4" id="KW-0175">Coiled coil</keyword>
<comment type="similarity">
    <text evidence="2">Belongs to the methyl-accepting chemotaxis (MCP) protein family.</text>
</comment>
<keyword evidence="1 3" id="KW-0807">Transducer</keyword>
<dbReference type="InterPro" id="IPR003660">
    <property type="entry name" value="HAMP_dom"/>
</dbReference>
<evidence type="ECO:0000256" key="4">
    <source>
        <dbReference type="SAM" id="Coils"/>
    </source>
</evidence>
<evidence type="ECO:0000259" key="7">
    <source>
        <dbReference type="PROSITE" id="PS50885"/>
    </source>
</evidence>
<proteinExistence type="inferred from homology"/>
<dbReference type="CDD" id="cd06225">
    <property type="entry name" value="HAMP"/>
    <property type="match status" value="1"/>
</dbReference>
<feature type="transmembrane region" description="Helical" evidence="5">
    <location>
        <begin position="12"/>
        <end position="34"/>
    </location>
</feature>
<dbReference type="Pfam" id="PF00015">
    <property type="entry name" value="MCPsignal"/>
    <property type="match status" value="1"/>
</dbReference>
<dbReference type="EMBL" id="JAGSOJ010000004">
    <property type="protein sequence ID" value="MCM1991813.1"/>
    <property type="molecule type" value="Genomic_DNA"/>
</dbReference>
<dbReference type="SUPFAM" id="SSF58104">
    <property type="entry name" value="Methyl-accepting chemotaxis protein (MCP) signaling domain"/>
    <property type="match status" value="1"/>
</dbReference>
<keyword evidence="5" id="KW-1133">Transmembrane helix</keyword>
<dbReference type="SMART" id="SM00283">
    <property type="entry name" value="MA"/>
    <property type="match status" value="1"/>
</dbReference>
<dbReference type="PROSITE" id="PS50111">
    <property type="entry name" value="CHEMOTAXIS_TRANSDUC_2"/>
    <property type="match status" value="1"/>
</dbReference>
<evidence type="ECO:0000256" key="2">
    <source>
        <dbReference type="ARBA" id="ARBA00029447"/>
    </source>
</evidence>